<dbReference type="GO" id="GO:0005524">
    <property type="term" value="F:ATP binding"/>
    <property type="evidence" value="ECO:0007669"/>
    <property type="project" value="UniProtKB-KW"/>
</dbReference>
<keyword evidence="21" id="KW-1185">Reference proteome</keyword>
<keyword evidence="14 17" id="KW-0472">Membrane</keyword>
<feature type="transmembrane region" description="Helical" evidence="17">
    <location>
        <begin position="535"/>
        <end position="563"/>
    </location>
</feature>
<dbReference type="Gene3D" id="3.40.1110.10">
    <property type="entry name" value="Calcium-transporting ATPase, cytoplasmic domain N"/>
    <property type="match status" value="1"/>
</dbReference>
<evidence type="ECO:0000256" key="16">
    <source>
        <dbReference type="ARBA" id="ARBA00048694"/>
    </source>
</evidence>
<comment type="caution">
    <text evidence="20">The sequence shown here is derived from an EMBL/GenBank/DDBJ whole genome shotgun (WGS) entry which is preliminary data.</text>
</comment>
<dbReference type="GO" id="GO:0046872">
    <property type="term" value="F:metal ion binding"/>
    <property type="evidence" value="ECO:0007669"/>
    <property type="project" value="UniProtKB-KW"/>
</dbReference>
<feature type="transmembrane region" description="Helical" evidence="17">
    <location>
        <begin position="1152"/>
        <end position="1175"/>
    </location>
</feature>
<dbReference type="InterPro" id="IPR008250">
    <property type="entry name" value="ATPase_P-typ_transduc_dom_A_sf"/>
</dbReference>
<feature type="compositionally biased region" description="Polar residues" evidence="18">
    <location>
        <begin position="205"/>
        <end position="217"/>
    </location>
</feature>
<dbReference type="InterPro" id="IPR006068">
    <property type="entry name" value="ATPase_P-typ_cation-transptr_C"/>
</dbReference>
<dbReference type="Pfam" id="PF00690">
    <property type="entry name" value="Cation_ATPase_N"/>
    <property type="match status" value="1"/>
</dbReference>
<dbReference type="PRINTS" id="PR00119">
    <property type="entry name" value="CATATPASE"/>
</dbReference>
<dbReference type="FunFam" id="3.40.50.1000:FF:000018">
    <property type="entry name" value="Calcium-transporting ATPase"/>
    <property type="match status" value="1"/>
</dbReference>
<dbReference type="SFLD" id="SFLDF00027">
    <property type="entry name" value="p-type_atpase"/>
    <property type="match status" value="1"/>
</dbReference>
<dbReference type="Pfam" id="PF00122">
    <property type="entry name" value="E1-E2_ATPase"/>
    <property type="match status" value="1"/>
</dbReference>
<dbReference type="SFLD" id="SFLDS00003">
    <property type="entry name" value="Haloacid_Dehalogenase"/>
    <property type="match status" value="1"/>
</dbReference>
<evidence type="ECO:0000256" key="8">
    <source>
        <dbReference type="ARBA" id="ARBA00022837"/>
    </source>
</evidence>
<dbReference type="CDD" id="cd02081">
    <property type="entry name" value="P-type_ATPase_Ca_PMCA-like"/>
    <property type="match status" value="1"/>
</dbReference>
<feature type="compositionally biased region" description="Basic and acidic residues" evidence="18">
    <location>
        <begin position="116"/>
        <end position="130"/>
    </location>
</feature>
<feature type="region of interest" description="Disordered" evidence="18">
    <location>
        <begin position="1"/>
        <end position="137"/>
    </location>
</feature>
<dbReference type="NCBIfam" id="TIGR01517">
    <property type="entry name" value="ATPase-IIB_Ca"/>
    <property type="match status" value="1"/>
</dbReference>
<dbReference type="PANTHER" id="PTHR24093:SF369">
    <property type="entry name" value="CALCIUM-TRANSPORTING ATPASE"/>
    <property type="match status" value="1"/>
</dbReference>
<evidence type="ECO:0000256" key="5">
    <source>
        <dbReference type="ARBA" id="ARBA00022692"/>
    </source>
</evidence>
<keyword evidence="6" id="KW-0479">Metal-binding</keyword>
<keyword evidence="11" id="KW-1278">Translocase</keyword>
<dbReference type="Pfam" id="PF13246">
    <property type="entry name" value="Cation_ATPase"/>
    <property type="match status" value="1"/>
</dbReference>
<dbReference type="Gene3D" id="2.70.150.10">
    <property type="entry name" value="Calcium-transporting ATPase, cytoplasmic transduction domain A"/>
    <property type="match status" value="1"/>
</dbReference>
<feature type="transmembrane region" description="Helical" evidence="17">
    <location>
        <begin position="493"/>
        <end position="515"/>
    </location>
</feature>
<keyword evidence="13 17" id="KW-0406">Ion transport</keyword>
<dbReference type="InterPro" id="IPR001757">
    <property type="entry name" value="P_typ_ATPase"/>
</dbReference>
<protein>
    <recommendedName>
        <fullName evidence="17">Calcium-transporting ATPase</fullName>
        <ecNumber evidence="17">7.2.2.10</ecNumber>
    </recommendedName>
</protein>
<feature type="compositionally biased region" description="Basic and acidic residues" evidence="18">
    <location>
        <begin position="190"/>
        <end position="204"/>
    </location>
</feature>
<dbReference type="FunFam" id="2.70.150.10:FF:000028">
    <property type="entry name" value="Calcium-transporting ATPase"/>
    <property type="match status" value="1"/>
</dbReference>
<comment type="function">
    <text evidence="17">Catalyzes the hydrolysis of ATP coupled with the transport of calcium.</text>
</comment>
<keyword evidence="10" id="KW-0460">Magnesium</keyword>
<dbReference type="InterPro" id="IPR023214">
    <property type="entry name" value="HAD_sf"/>
</dbReference>
<dbReference type="SFLD" id="SFLDG00002">
    <property type="entry name" value="C1.7:_P-type_atpase_like"/>
    <property type="match status" value="1"/>
</dbReference>
<dbReference type="InterPro" id="IPR044492">
    <property type="entry name" value="P_typ_ATPase_HD_dom"/>
</dbReference>
<feature type="transmembrane region" description="Helical" evidence="17">
    <location>
        <begin position="1037"/>
        <end position="1056"/>
    </location>
</feature>
<keyword evidence="3" id="KW-0926">Vacuole</keyword>
<evidence type="ECO:0000256" key="9">
    <source>
        <dbReference type="ARBA" id="ARBA00022840"/>
    </source>
</evidence>
<dbReference type="Gene3D" id="1.20.1110.10">
    <property type="entry name" value="Calcium-transporting ATPase, transmembrane domain"/>
    <property type="match status" value="1"/>
</dbReference>
<dbReference type="FunFam" id="3.40.1110.10:FF:000031">
    <property type="entry name" value="Calcium-transporting ATPase"/>
    <property type="match status" value="1"/>
</dbReference>
<dbReference type="GO" id="GO:0006874">
    <property type="term" value="P:intracellular calcium ion homeostasis"/>
    <property type="evidence" value="ECO:0007669"/>
    <property type="project" value="TreeGrafter"/>
</dbReference>
<keyword evidence="12 17" id="KW-1133">Transmembrane helix</keyword>
<dbReference type="EC" id="7.2.2.10" evidence="17"/>
<evidence type="ECO:0000256" key="6">
    <source>
        <dbReference type="ARBA" id="ARBA00022723"/>
    </source>
</evidence>
<evidence type="ECO:0000256" key="13">
    <source>
        <dbReference type="ARBA" id="ARBA00023065"/>
    </source>
</evidence>
<evidence type="ECO:0000256" key="14">
    <source>
        <dbReference type="ARBA" id="ARBA00023136"/>
    </source>
</evidence>
<dbReference type="EMBL" id="QPFP01000059">
    <property type="protein sequence ID" value="TEB25190.1"/>
    <property type="molecule type" value="Genomic_DNA"/>
</dbReference>
<evidence type="ECO:0000313" key="21">
    <source>
        <dbReference type="Proteomes" id="UP000298030"/>
    </source>
</evidence>
<dbReference type="PROSITE" id="PS00154">
    <property type="entry name" value="ATPASE_E1_E2"/>
    <property type="match status" value="1"/>
</dbReference>
<dbReference type="GO" id="GO:0005886">
    <property type="term" value="C:plasma membrane"/>
    <property type="evidence" value="ECO:0007669"/>
    <property type="project" value="TreeGrafter"/>
</dbReference>
<feature type="transmembrane region" description="Helical" evidence="17">
    <location>
        <begin position="1077"/>
        <end position="1095"/>
    </location>
</feature>
<feature type="compositionally biased region" description="Basic residues" evidence="18">
    <location>
        <begin position="106"/>
        <end position="115"/>
    </location>
</feature>
<dbReference type="SUPFAM" id="SSF81653">
    <property type="entry name" value="Calcium ATPase, transduction domain A"/>
    <property type="match status" value="1"/>
</dbReference>
<keyword evidence="7 17" id="KW-0547">Nucleotide-binding</keyword>
<feature type="compositionally biased region" description="Low complexity" evidence="18">
    <location>
        <begin position="45"/>
        <end position="54"/>
    </location>
</feature>
<organism evidence="20 21">
    <name type="scientific">Coprinellus micaceus</name>
    <name type="common">Glistening ink-cap mushroom</name>
    <name type="synonym">Coprinus micaceus</name>
    <dbReference type="NCBI Taxonomy" id="71717"/>
    <lineage>
        <taxon>Eukaryota</taxon>
        <taxon>Fungi</taxon>
        <taxon>Dikarya</taxon>
        <taxon>Basidiomycota</taxon>
        <taxon>Agaricomycotina</taxon>
        <taxon>Agaricomycetes</taxon>
        <taxon>Agaricomycetidae</taxon>
        <taxon>Agaricales</taxon>
        <taxon>Agaricineae</taxon>
        <taxon>Psathyrellaceae</taxon>
        <taxon>Coprinellus</taxon>
    </lineage>
</organism>
<evidence type="ECO:0000259" key="19">
    <source>
        <dbReference type="SMART" id="SM00831"/>
    </source>
</evidence>
<sequence>MTIPPSPTLSSHSVHFQTSLALRDNKPDEKSGMTSLGLLAPGNASTTGGSSSRRPSIASVTETGSDDGRSDLRHVRSAATSVTHVDDVSTTSRKGAKSPDSEASGKKSKSKKKKKGEAGEDDGKTTHQLELDQDAAIDPTPFAFKPYELAHMLDPKNLDTLASFGGVQGLLRGLGANAERGLSSSGVGNEDSHDTEPTEKEKAGQSDSHTSNSNTQYAEKDAPPEIMLTAPSGDTTAATPPEDPKAANATIADRKRVYGENILPTRRSKSLLQLMWMALKDKVLVLLCIAAVISLALGLFQDFGTPRRGDEPPVDWVEGVAIMIAVTIVVVVGSVNDWQKERQFKVLNEKKEERGVKVIRDGVEKVVDIKEVVVGDIALVEPGEILPCDGVFLSGHNVKCDESGATGESDAIKKATFEEVVELYRKAEEQGKDPHTLHVDCFMVSGSKVLEGVGKYVIVAVGTKSFNGRIMMALRGDTENTPLQLKLNALAELIAKIGSVAGLLLFTALMIRFFVQLGTGEPVRTASEKGMAFVNILIISVTLVVVAVPEGLPLAVTLALAFATKRMTQENLLVRVLGSCETMANASVICTDKTGTLTQNEMSVVAGSVGVNCKFVRLLHENAARTNAEETEQSSSTGQTVRKHHSDFSVDQSELNDSIPPAVRQLFNEAIAVNSTAFQDTNAETGEVTFVGSKTETALLKFAQDLGWADFEATRKAAQVVQMIPFSSERKAMGVVVKLADNRYRFYAKGASEILSKRCTNHIAVRQKGGSGSDEVEVTDIDDLARDNISRTIIFYANQTLRTIALCYRDFSSWPPADLKPNEENEIPYEALSQDMTLIAITGIEDPLRPGVTDAVAKCHRAGVTVKMCTGDNVLTARSIALQCGIFTPGGIIMEGPVFRKLSNQDRLEIVPRLQVLARSSPEDKKVLVETLKSIGEIVGVTGDGTNDGPALKTANVGFSMGIAGTEVAKEASDIILMDDNFASIVKAIMWGRCVNDAVRKFLQFQISTNVTAVVITFVTAVASIHEESVLSAVQLLWINIIMDTFAALALATDPATESLLNRKPDRKTAPLFSVDMYKMILMQSIYQIIIILVFHFRGLQFLNLPHTAVGERTLKTLVFNAFVFAQIFNSVNCRRLDNKLNIFEGITKNRYFIGITLIEVGIQVLIVFVGNAAFTVRRIGGREWGISLALGFVSIPWGAVIRCMPNGPFYKLFDMLGLFGKPEAVLPTESPAREGWGGAIALVQDNLSTFANIRGARMRSSSFVNKSRNARLNATEQPIASIMTMAPTMIMAAAAAGSTYRQPSGSLSDPAHADPSKSSYALWEGKLQIHPETPHDDPVYQKFAGKQNIV</sequence>
<dbReference type="GO" id="GO:0005774">
    <property type="term" value="C:vacuolar membrane"/>
    <property type="evidence" value="ECO:0007669"/>
    <property type="project" value="UniProtKB-SubCell"/>
</dbReference>
<keyword evidence="8 17" id="KW-0106">Calcium</keyword>
<evidence type="ECO:0000256" key="11">
    <source>
        <dbReference type="ARBA" id="ARBA00022967"/>
    </source>
</evidence>
<feature type="region of interest" description="Disordered" evidence="18">
    <location>
        <begin position="626"/>
        <end position="655"/>
    </location>
</feature>
<proteinExistence type="inferred from homology"/>
<accession>A0A4Y7STK9</accession>
<dbReference type="InterPro" id="IPR023299">
    <property type="entry name" value="ATPase_P-typ_cyto_dom_N"/>
</dbReference>
<dbReference type="FunFam" id="1.20.1110.10:FF:000039">
    <property type="entry name" value="Calcium-transporting ATPase"/>
    <property type="match status" value="1"/>
</dbReference>
<dbReference type="OrthoDB" id="3352408at2759"/>
<feature type="transmembrane region" description="Helical" evidence="17">
    <location>
        <begin position="1007"/>
        <end position="1025"/>
    </location>
</feature>
<comment type="similarity">
    <text evidence="15 17">Belongs to the cation transport ATPase (P-type) (TC 3.A.3) family.</text>
</comment>
<dbReference type="PRINTS" id="PR00120">
    <property type="entry name" value="HATPASE"/>
</dbReference>
<dbReference type="PANTHER" id="PTHR24093">
    <property type="entry name" value="CATION TRANSPORTING ATPASE"/>
    <property type="match status" value="1"/>
</dbReference>
<dbReference type="SUPFAM" id="SSF81660">
    <property type="entry name" value="Metal cation-transporting ATPase, ATP-binding domain N"/>
    <property type="match status" value="1"/>
</dbReference>
<dbReference type="GO" id="GO:0005388">
    <property type="term" value="F:P-type calcium transporter activity"/>
    <property type="evidence" value="ECO:0007669"/>
    <property type="project" value="UniProtKB-EC"/>
</dbReference>
<dbReference type="NCBIfam" id="TIGR01494">
    <property type="entry name" value="ATPase_P-type"/>
    <property type="match status" value="1"/>
</dbReference>
<keyword evidence="9 17" id="KW-0067">ATP-binding</keyword>
<dbReference type="InterPro" id="IPR004014">
    <property type="entry name" value="ATPase_P-typ_cation-transptr_N"/>
</dbReference>
<dbReference type="InterPro" id="IPR023298">
    <property type="entry name" value="ATPase_P-typ_TM_dom_sf"/>
</dbReference>
<keyword evidence="5 17" id="KW-0812">Transmembrane</keyword>
<evidence type="ECO:0000256" key="12">
    <source>
        <dbReference type="ARBA" id="ARBA00022989"/>
    </source>
</evidence>
<gene>
    <name evidence="20" type="ORF">FA13DRAFT_1796658</name>
</gene>
<dbReference type="Proteomes" id="UP000298030">
    <property type="component" value="Unassembled WGS sequence"/>
</dbReference>
<dbReference type="InterPro" id="IPR059000">
    <property type="entry name" value="ATPase_P-type_domA"/>
</dbReference>
<dbReference type="SUPFAM" id="SSF81665">
    <property type="entry name" value="Calcium ATPase, transmembrane domain M"/>
    <property type="match status" value="1"/>
</dbReference>
<dbReference type="InterPro" id="IPR006408">
    <property type="entry name" value="P-type_ATPase_IIB"/>
</dbReference>
<evidence type="ECO:0000256" key="3">
    <source>
        <dbReference type="ARBA" id="ARBA00022554"/>
    </source>
</evidence>
<feature type="transmembrane region" description="Helical" evidence="17">
    <location>
        <begin position="283"/>
        <end position="300"/>
    </location>
</feature>
<evidence type="ECO:0000256" key="15">
    <source>
        <dbReference type="ARBA" id="ARBA00038148"/>
    </source>
</evidence>
<keyword evidence="4 17" id="KW-0109">Calcium transport</keyword>
<evidence type="ECO:0000256" key="17">
    <source>
        <dbReference type="RuleBase" id="RU361146"/>
    </source>
</evidence>
<dbReference type="SUPFAM" id="SSF56784">
    <property type="entry name" value="HAD-like"/>
    <property type="match status" value="1"/>
</dbReference>
<evidence type="ECO:0000256" key="7">
    <source>
        <dbReference type="ARBA" id="ARBA00022741"/>
    </source>
</evidence>
<evidence type="ECO:0000313" key="20">
    <source>
        <dbReference type="EMBL" id="TEB25190.1"/>
    </source>
</evidence>
<comment type="catalytic activity">
    <reaction evidence="16 17">
        <text>Ca(2+)(in) + ATP + H2O = Ca(2+)(out) + ADP + phosphate + H(+)</text>
        <dbReference type="Rhea" id="RHEA:18105"/>
        <dbReference type="ChEBI" id="CHEBI:15377"/>
        <dbReference type="ChEBI" id="CHEBI:15378"/>
        <dbReference type="ChEBI" id="CHEBI:29108"/>
        <dbReference type="ChEBI" id="CHEBI:30616"/>
        <dbReference type="ChEBI" id="CHEBI:43474"/>
        <dbReference type="ChEBI" id="CHEBI:456216"/>
        <dbReference type="EC" id="7.2.2.10"/>
    </reaction>
</comment>
<dbReference type="STRING" id="71717.A0A4Y7STK9"/>
<feature type="region of interest" description="Disordered" evidence="18">
    <location>
        <begin position="180"/>
        <end position="245"/>
    </location>
</feature>
<evidence type="ECO:0000256" key="4">
    <source>
        <dbReference type="ARBA" id="ARBA00022568"/>
    </source>
</evidence>
<evidence type="ECO:0000256" key="10">
    <source>
        <dbReference type="ARBA" id="ARBA00022842"/>
    </source>
</evidence>
<feature type="transmembrane region" description="Helical" evidence="17">
    <location>
        <begin position="1187"/>
        <end position="1206"/>
    </location>
</feature>
<dbReference type="Gene3D" id="3.40.50.1000">
    <property type="entry name" value="HAD superfamily/HAD-like"/>
    <property type="match status" value="1"/>
</dbReference>
<evidence type="ECO:0000256" key="2">
    <source>
        <dbReference type="ARBA" id="ARBA00022448"/>
    </source>
</evidence>
<feature type="domain" description="Cation-transporting P-type ATPase N-terminal" evidence="19">
    <location>
        <begin position="163"/>
        <end position="299"/>
    </location>
</feature>
<dbReference type="Pfam" id="PF00689">
    <property type="entry name" value="Cation_ATPase_C"/>
    <property type="match status" value="1"/>
</dbReference>
<feature type="transmembrane region" description="Helical" evidence="17">
    <location>
        <begin position="320"/>
        <end position="338"/>
    </location>
</feature>
<comment type="subcellular location">
    <subcellularLocation>
        <location evidence="17">Membrane</location>
        <topology evidence="17">Multi-pass membrane protein</topology>
    </subcellularLocation>
    <subcellularLocation>
        <location evidence="1">Vacuole membrane</location>
        <topology evidence="1">Multi-pass membrane protein</topology>
    </subcellularLocation>
</comment>
<reference evidence="20 21" key="1">
    <citation type="journal article" date="2019" name="Nat. Ecol. Evol.">
        <title>Megaphylogeny resolves global patterns of mushroom evolution.</title>
        <authorList>
            <person name="Varga T."/>
            <person name="Krizsan K."/>
            <person name="Foldi C."/>
            <person name="Dima B."/>
            <person name="Sanchez-Garcia M."/>
            <person name="Sanchez-Ramirez S."/>
            <person name="Szollosi G.J."/>
            <person name="Szarkandi J.G."/>
            <person name="Papp V."/>
            <person name="Albert L."/>
            <person name="Andreopoulos W."/>
            <person name="Angelini C."/>
            <person name="Antonin V."/>
            <person name="Barry K.W."/>
            <person name="Bougher N.L."/>
            <person name="Buchanan P."/>
            <person name="Buyck B."/>
            <person name="Bense V."/>
            <person name="Catcheside P."/>
            <person name="Chovatia M."/>
            <person name="Cooper J."/>
            <person name="Damon W."/>
            <person name="Desjardin D."/>
            <person name="Finy P."/>
            <person name="Geml J."/>
            <person name="Haridas S."/>
            <person name="Hughes K."/>
            <person name="Justo A."/>
            <person name="Karasinski D."/>
            <person name="Kautmanova I."/>
            <person name="Kiss B."/>
            <person name="Kocsube S."/>
            <person name="Kotiranta H."/>
            <person name="LaButti K.M."/>
            <person name="Lechner B.E."/>
            <person name="Liimatainen K."/>
            <person name="Lipzen A."/>
            <person name="Lukacs Z."/>
            <person name="Mihaltcheva S."/>
            <person name="Morgado L.N."/>
            <person name="Niskanen T."/>
            <person name="Noordeloos M.E."/>
            <person name="Ohm R.A."/>
            <person name="Ortiz-Santana B."/>
            <person name="Ovrebo C."/>
            <person name="Racz N."/>
            <person name="Riley R."/>
            <person name="Savchenko A."/>
            <person name="Shiryaev A."/>
            <person name="Soop K."/>
            <person name="Spirin V."/>
            <person name="Szebenyi C."/>
            <person name="Tomsovsky M."/>
            <person name="Tulloss R.E."/>
            <person name="Uehling J."/>
            <person name="Grigoriev I.V."/>
            <person name="Vagvolgyi C."/>
            <person name="Papp T."/>
            <person name="Martin F.M."/>
            <person name="Miettinen O."/>
            <person name="Hibbett D.S."/>
            <person name="Nagy L.G."/>
        </authorList>
    </citation>
    <scope>NUCLEOTIDE SEQUENCE [LARGE SCALE GENOMIC DNA]</scope>
    <source>
        <strain evidence="20 21">FP101781</strain>
    </source>
</reference>
<feature type="compositionally biased region" description="Low complexity" evidence="18">
    <location>
        <begin position="80"/>
        <end position="92"/>
    </location>
</feature>
<evidence type="ECO:0000256" key="1">
    <source>
        <dbReference type="ARBA" id="ARBA00004128"/>
    </source>
</evidence>
<keyword evidence="2 17" id="KW-0813">Transport</keyword>
<feature type="transmembrane region" description="Helical" evidence="17">
    <location>
        <begin position="1115"/>
        <end position="1132"/>
    </location>
</feature>
<dbReference type="SMART" id="SM00831">
    <property type="entry name" value="Cation_ATPase_N"/>
    <property type="match status" value="1"/>
</dbReference>
<dbReference type="InterPro" id="IPR018303">
    <property type="entry name" value="ATPase_P-typ_P_site"/>
</dbReference>
<name>A0A4Y7STK9_COPMI</name>
<dbReference type="GO" id="GO:0016887">
    <property type="term" value="F:ATP hydrolysis activity"/>
    <property type="evidence" value="ECO:0007669"/>
    <property type="project" value="InterPro"/>
</dbReference>
<dbReference type="InterPro" id="IPR036412">
    <property type="entry name" value="HAD-like_sf"/>
</dbReference>
<feature type="compositionally biased region" description="Polar residues" evidence="18">
    <location>
        <begin position="8"/>
        <end position="20"/>
    </location>
</feature>
<evidence type="ECO:0000256" key="18">
    <source>
        <dbReference type="SAM" id="MobiDB-lite"/>
    </source>
</evidence>